<dbReference type="OrthoDB" id="7210484at2"/>
<reference evidence="2 3" key="1">
    <citation type="submission" date="2016-10" db="EMBL/GenBank/DDBJ databases">
        <authorList>
            <person name="de Groot N.N."/>
        </authorList>
    </citation>
    <scope>NUCLEOTIDE SEQUENCE [LARGE SCALE GENOMIC DNA]</scope>
    <source>
        <strain evidence="2 3">DSM 28129</strain>
    </source>
</reference>
<sequence length="112" mass="13151">MTDIKLLFVCSRNKWRSLTAEKIFSGLAAYQVRSAGTEENARVKVTAGHIGWADIIFVMEKKHQAKLQQRYREELQDKRVIRLDIPDEYEYMDEELIDLLISRVSEHININI</sequence>
<accession>A0A1G7P2M6</accession>
<protein>
    <recommendedName>
        <fullName evidence="1">Phosphotyrosine protein phosphatase I domain-containing protein</fullName>
    </recommendedName>
</protein>
<dbReference type="Gene3D" id="3.40.50.2300">
    <property type="match status" value="1"/>
</dbReference>
<dbReference type="SUPFAM" id="SSF52788">
    <property type="entry name" value="Phosphotyrosine protein phosphatases I"/>
    <property type="match status" value="1"/>
</dbReference>
<dbReference type="EMBL" id="FNBG01000017">
    <property type="protein sequence ID" value="SDF80572.1"/>
    <property type="molecule type" value="Genomic_DNA"/>
</dbReference>
<evidence type="ECO:0000259" key="1">
    <source>
        <dbReference type="SMART" id="SM00226"/>
    </source>
</evidence>
<dbReference type="PIRSF" id="PIRSF029416">
    <property type="entry name" value="UCP029416_PTP"/>
    <property type="match status" value="1"/>
</dbReference>
<dbReference type="InterPro" id="IPR016919">
    <property type="entry name" value="UCP029416_PTP"/>
</dbReference>
<dbReference type="SMART" id="SM00226">
    <property type="entry name" value="LMWPc"/>
    <property type="match status" value="1"/>
</dbReference>
<evidence type="ECO:0000313" key="2">
    <source>
        <dbReference type="EMBL" id="SDF80572.1"/>
    </source>
</evidence>
<organism evidence="2 3">
    <name type="scientific">Fontibacillus panacisegetis</name>
    <dbReference type="NCBI Taxonomy" id="670482"/>
    <lineage>
        <taxon>Bacteria</taxon>
        <taxon>Bacillati</taxon>
        <taxon>Bacillota</taxon>
        <taxon>Bacilli</taxon>
        <taxon>Bacillales</taxon>
        <taxon>Paenibacillaceae</taxon>
        <taxon>Fontibacillus</taxon>
    </lineage>
</organism>
<dbReference type="InterPro" id="IPR023485">
    <property type="entry name" value="Ptyr_pPase"/>
</dbReference>
<name>A0A1G7P2M6_9BACL</name>
<proteinExistence type="predicted"/>
<dbReference type="STRING" id="670482.SAMN04488542_11794"/>
<gene>
    <name evidence="2" type="ORF">SAMN04488542_11794</name>
</gene>
<dbReference type="InterPro" id="IPR036196">
    <property type="entry name" value="Ptyr_pPase_sf"/>
</dbReference>
<keyword evidence="3" id="KW-1185">Reference proteome</keyword>
<dbReference type="Proteomes" id="UP000198972">
    <property type="component" value="Unassembled WGS sequence"/>
</dbReference>
<evidence type="ECO:0000313" key="3">
    <source>
        <dbReference type="Proteomes" id="UP000198972"/>
    </source>
</evidence>
<feature type="domain" description="Phosphotyrosine protein phosphatase I" evidence="1">
    <location>
        <begin position="4"/>
        <end position="110"/>
    </location>
</feature>
<dbReference type="AlphaFoldDB" id="A0A1G7P2M6"/>